<organism evidence="2 3">
    <name type="scientific">Adineta steineri</name>
    <dbReference type="NCBI Taxonomy" id="433720"/>
    <lineage>
        <taxon>Eukaryota</taxon>
        <taxon>Metazoa</taxon>
        <taxon>Spiralia</taxon>
        <taxon>Gnathifera</taxon>
        <taxon>Rotifera</taxon>
        <taxon>Eurotatoria</taxon>
        <taxon>Bdelloidea</taxon>
        <taxon>Adinetida</taxon>
        <taxon>Adinetidae</taxon>
        <taxon>Adineta</taxon>
    </lineage>
</organism>
<dbReference type="OrthoDB" id="10023719at2759"/>
<reference evidence="2" key="1">
    <citation type="submission" date="2021-02" db="EMBL/GenBank/DDBJ databases">
        <authorList>
            <person name="Nowell W R."/>
        </authorList>
    </citation>
    <scope>NUCLEOTIDE SEQUENCE</scope>
</reference>
<proteinExistence type="predicted"/>
<name>A0A815L534_9BILA</name>
<dbReference type="Proteomes" id="UP000663877">
    <property type="component" value="Unassembled WGS sequence"/>
</dbReference>
<dbReference type="EMBL" id="CAJNOI010000192">
    <property type="protein sequence ID" value="CAF1172474.1"/>
    <property type="molecule type" value="Genomic_DNA"/>
</dbReference>
<dbReference type="InterPro" id="IPR039329">
    <property type="entry name" value="SIAE"/>
</dbReference>
<dbReference type="EMBL" id="CAJNOM010000371">
    <property type="protein sequence ID" value="CAF1399676.1"/>
    <property type="molecule type" value="Genomic_DNA"/>
</dbReference>
<evidence type="ECO:0000313" key="3">
    <source>
        <dbReference type="Proteomes" id="UP000663832"/>
    </source>
</evidence>
<gene>
    <name evidence="1" type="ORF">BJG266_LOCUS25277</name>
    <name evidence="2" type="ORF">QVE165_LOCUS36683</name>
</gene>
<accession>A0A815L534</accession>
<comment type="caution">
    <text evidence="2">The sequence shown here is derived from an EMBL/GenBank/DDBJ whole genome shotgun (WGS) entry which is preliminary data.</text>
</comment>
<dbReference type="GO" id="GO:0005975">
    <property type="term" value="P:carbohydrate metabolic process"/>
    <property type="evidence" value="ECO:0007669"/>
    <property type="project" value="TreeGrafter"/>
</dbReference>
<evidence type="ECO:0000313" key="1">
    <source>
        <dbReference type="EMBL" id="CAF1172474.1"/>
    </source>
</evidence>
<dbReference type="PANTHER" id="PTHR22901">
    <property type="entry name" value="SIALATE O-ACETYLESTERASE"/>
    <property type="match status" value="1"/>
</dbReference>
<dbReference type="PANTHER" id="PTHR22901:SF0">
    <property type="entry name" value="SIALATE O-ACETYLESTERASE"/>
    <property type="match status" value="1"/>
</dbReference>
<dbReference type="Proteomes" id="UP000663832">
    <property type="component" value="Unassembled WGS sequence"/>
</dbReference>
<sequence>MNTNRKKRETSTCNGENNDGGDLFTIQLSAGNSKICTTSRCRQIATDKLMSQIKTIFQSLTIPATLTNGTTTSISLTMCSATTITRAQLKSAPSCSDGNKNQDETSIDCGGTICAARCGLSQACTANSDCANGNCHQTLKMCQASSCSDGNQNQDESGSDCGGIVCTARCGLNQTCAKNADCTNGNCHQTKQTCQEPSCTDGNKNQDEVNIDCGGATCSNRCGINQACLVNSDLPSCCDGNTNQDESGPDCGGQICYRRCSINTTCSINSDCITGNCHKWWKTCQVPSCSDGNKNLDETGIDCGGSTCEMRCGIGSSCSQNSDCANGNCHYTQKTCQAPSCPDGNKNDGESDVDCGGSSCNLLCNIGQTCNINSDCQNGNCHQLLKICAAPSCSDGNTNQDESAIDCGGNICTARCGLNQPCLTNSDCANGNCHNTLKTCQEPSCDDGNKNQQETDVDCGGSPCTAKCGIGSVCSQNSDCANGNCHHTSMTCQNPSCDDGNINELEGDIDCGGPCITKCSIHSTCLVNADCANGNCHHTSKTCELPSCDDGNTNQQETGVDCGGSPCTARCSIGSVCSQNSDCANGNCHHTSMTCQPYSCDDGNTNEGETDIDCGGPCSTKCPLGEACSVNSDCANGNCHHTSKTCQNPSCNDGNINQGESSIDCGGPVCGATCALGNTCSSNQDCANGNCHHTKLTCELPSCDDGNKNEQEGDIDCGGPCAVKCGLYSTCLVNTDCANGNCHHTLLTCELPSCDDGNTNQQETDVDCGGSPCTARCNVGEACQSNSDCTNGNCHATAKICDSPECSDGNKNNQETDVDCGGTCAAKCDLNKGCLVNADCSNGNCHHTLNTCQPPSCDDGNKNQGETDIDCGGPCGATCILSETCSVNGDCVNGNCHKTLKRCLDPSCDDGNTNHGESDVDCGGPCPTQCPLGQVCSTNSDCANGNCHTTLKICSAESCDDGNKNQQETDVDCGGSPCSARCALTKTCVANTDCINNNCHTTLHTCQDPSCNDGNLNQLETDVDCGGTSCGSTCAIGKQCLVNTDCANGNCHTTLKTCQPPSCNDGNKNQNEGDVDCGTPCTTKCSLGSTCLVNADCANGNCDTTQKKCVDPSCFDGNKNQAETDIDCAGPCVLKCGLGQSCSQNSDCSNSNCHTTLHTCQNPSCNDGNLNQLESDVDCGGTSCGSTCAIGKQCLVNTDCANGNCDHTSKTCQAPSCTDGNKNQNEGDIDCGTPCTTKCSLGSTCLVNADCANGNCDHTSKTCQAPSCTDGNQNEGEIDIDCSGPCATKCGLNQICAANSDCANGNCDTTLKKCVAPSCTDGNKNQNEGDVDCGGSCSTKCGLSQSCSVNTDCANGNCHTTAKTCQAPSCADGNKNEGEGDIDCGGPCSTKCGLTQTCATNADCANGNCHTTQKTCQAPSCTDGNQNEGEIDIDCSGPCATKCNLNQICAANSDCANGNCDTTLKKCVVPSCTDGNKNQNEGDIDCGGSCTVKCALSQSCSVNTDCANGNCHTTAKTCQTPSCSDGNKNQDETDIDCGGVCGATCALNKVCAKNGDCTNGNCHTTQKKCLDPSCGDGNENEGEGDIDCGGPCPTKCGLTQTCSTNADCANGNCHTTLKTCQAPSCSDGNKNQDETDIDCGGTCGATCALNKVCAKNGDCTNGNCHKTQLKCLAPSCNDGYKNQNEPDVDCGGVCGATCVILQACLVNGDCANSNCHTTLKTCQTPSCSDGNQNEGESDIDCGGVCGATCALNKGCTNNGDCANGNCHTTLHTCQVPSCGDGNKNQDETDIDCGGTCGATCALNKVCAKNGDCTNGNCHKTQLKCLAPSCDDGYKNQNEPDVDCGGVCGATCVIPQACSINGDCANSNCHTTTKKCATATCSDGYKNQGESDTDCGGGCNGCALNQACTYNSDCANGNCHKSLNTCQPPSCGDGNFNNGEIDTDCGHTVCSNTCAKDNKCQSDLDCGTNLFCSTTHKICQCHGIIRFANYYQDHMVLQRAPQRAVVWGYGDTNAVTILSINNKFYHTISGPVAVNKLGESIWSTTLDAETEEGPFEVIVTQPVANGSVVLISLNDVLFGDVWICSEKIAQAANYPKTRLFTASLRSSPTPVEELLQITQSWSVAGPSSVGGPSYDSCWLGWSTDWTHRNILERKEKVAIEPYGQPQFGIKVNRMLVTIETSMCAHSRK</sequence>
<evidence type="ECO:0000313" key="2">
    <source>
        <dbReference type="EMBL" id="CAF1399676.1"/>
    </source>
</evidence>
<keyword evidence="3" id="KW-1185">Reference proteome</keyword>
<dbReference type="GO" id="GO:0001681">
    <property type="term" value="F:sialate O-acetylesterase activity"/>
    <property type="evidence" value="ECO:0007669"/>
    <property type="project" value="InterPro"/>
</dbReference>
<protein>
    <submittedName>
        <fullName evidence="2">Uncharacterized protein</fullName>
    </submittedName>
</protein>